<dbReference type="SMART" id="SM01060">
    <property type="entry name" value="Catalase"/>
    <property type="match status" value="1"/>
</dbReference>
<evidence type="ECO:0000256" key="5">
    <source>
        <dbReference type="ARBA" id="ARBA00022723"/>
    </source>
</evidence>
<evidence type="ECO:0000256" key="8">
    <source>
        <dbReference type="SAM" id="MobiDB-lite"/>
    </source>
</evidence>
<dbReference type="PANTHER" id="PTHR11465">
    <property type="entry name" value="CATALASE"/>
    <property type="match status" value="1"/>
</dbReference>
<keyword evidence="5" id="KW-0479">Metal-binding</keyword>
<dbReference type="InterPro" id="IPR018028">
    <property type="entry name" value="Catalase"/>
</dbReference>
<evidence type="ECO:0000313" key="10">
    <source>
        <dbReference type="EMBL" id="QRF54506.1"/>
    </source>
</evidence>
<dbReference type="GO" id="GO:0004601">
    <property type="term" value="F:peroxidase activity"/>
    <property type="evidence" value="ECO:0007669"/>
    <property type="project" value="UniProtKB-KW"/>
</dbReference>
<keyword evidence="4" id="KW-0349">Heme</keyword>
<protein>
    <recommendedName>
        <fullName evidence="2">catalase</fullName>
        <ecNumber evidence="2">1.11.1.6</ecNumber>
    </recommendedName>
</protein>
<evidence type="ECO:0000256" key="7">
    <source>
        <dbReference type="ARBA" id="ARBA00023004"/>
    </source>
</evidence>
<accession>A0ABX7F2I4</accession>
<dbReference type="InterPro" id="IPR020835">
    <property type="entry name" value="Catalase_sf"/>
</dbReference>
<organism evidence="10 11">
    <name type="scientific">Rhizobium rosettiformans</name>
    <dbReference type="NCBI Taxonomy" id="1368430"/>
    <lineage>
        <taxon>Bacteria</taxon>
        <taxon>Pseudomonadati</taxon>
        <taxon>Pseudomonadota</taxon>
        <taxon>Alphaproteobacteria</taxon>
        <taxon>Hyphomicrobiales</taxon>
        <taxon>Rhizobiaceae</taxon>
        <taxon>Rhizobium/Agrobacterium group</taxon>
        <taxon>Rhizobium</taxon>
    </lineage>
</organism>
<keyword evidence="6" id="KW-0560">Oxidoreductase</keyword>
<dbReference type="InterPro" id="IPR024168">
    <property type="entry name" value="Catalase_SrpA-type_pred"/>
</dbReference>
<evidence type="ECO:0000259" key="9">
    <source>
        <dbReference type="SMART" id="SM01060"/>
    </source>
</evidence>
<keyword evidence="10" id="KW-0614">Plasmid</keyword>
<keyword evidence="3 10" id="KW-0575">Peroxidase</keyword>
<dbReference type="CDD" id="cd08153">
    <property type="entry name" value="srpA_like"/>
    <property type="match status" value="1"/>
</dbReference>
<evidence type="ECO:0000313" key="11">
    <source>
        <dbReference type="Proteomes" id="UP000596351"/>
    </source>
</evidence>
<keyword evidence="7" id="KW-0408">Iron</keyword>
<dbReference type="Gene3D" id="1.20.1280.120">
    <property type="match status" value="1"/>
</dbReference>
<dbReference type="Gene3D" id="2.40.180.10">
    <property type="entry name" value="Catalase core domain"/>
    <property type="match status" value="1"/>
</dbReference>
<evidence type="ECO:0000256" key="1">
    <source>
        <dbReference type="ARBA" id="ARBA00005329"/>
    </source>
</evidence>
<dbReference type="EMBL" id="CP032406">
    <property type="protein sequence ID" value="QRF54506.1"/>
    <property type="molecule type" value="Genomic_DNA"/>
</dbReference>
<dbReference type="InterPro" id="IPR011614">
    <property type="entry name" value="Catalase_core"/>
</dbReference>
<dbReference type="Pfam" id="PF00199">
    <property type="entry name" value="Catalase"/>
    <property type="match status" value="1"/>
</dbReference>
<dbReference type="PANTHER" id="PTHR11465:SF9">
    <property type="entry name" value="CATALASE"/>
    <property type="match status" value="1"/>
</dbReference>
<comment type="similarity">
    <text evidence="1">Belongs to the catalase family.</text>
</comment>
<geneLocation type="plasmid" evidence="10 11">
    <name>p1</name>
</geneLocation>
<dbReference type="SUPFAM" id="SSF56634">
    <property type="entry name" value="Heme-dependent catalase-like"/>
    <property type="match status" value="1"/>
</dbReference>
<evidence type="ECO:0000256" key="6">
    <source>
        <dbReference type="ARBA" id="ARBA00023002"/>
    </source>
</evidence>
<feature type="region of interest" description="Disordered" evidence="8">
    <location>
        <begin position="20"/>
        <end position="45"/>
    </location>
</feature>
<evidence type="ECO:0000256" key="4">
    <source>
        <dbReference type="ARBA" id="ARBA00022617"/>
    </source>
</evidence>
<dbReference type="EC" id="1.11.1.6" evidence="2"/>
<name>A0ABX7F2I4_9HYPH</name>
<dbReference type="PROSITE" id="PS51402">
    <property type="entry name" value="CATALASE_3"/>
    <property type="match status" value="1"/>
</dbReference>
<evidence type="ECO:0000256" key="2">
    <source>
        <dbReference type="ARBA" id="ARBA00012314"/>
    </source>
</evidence>
<keyword evidence="11" id="KW-1185">Reference proteome</keyword>
<evidence type="ECO:0000256" key="3">
    <source>
        <dbReference type="ARBA" id="ARBA00022559"/>
    </source>
</evidence>
<sequence length="425" mass="48039">MHFRIDLRWRLGNLHRRLRNNHPRRDRPALCGSRRLPGCPQPRHQRLHRKAPSLRHGLLRSLYRCFRPRRLESAKDSQGAGPDARRRQLIPHLEQDWILIVNSQQYRLASQLVDLLHQHIGFYPGYRSVHAQGRYYAGVFTATPQARQISRASHFQGKPVPVTIRHSNSPLANPVGPADSVSMAVRFYLADGTITDLIALPITLFFTRTPEETLELLKIALPDPETGKANMERVGQFLAERPSVMRAVGLRKQLPAAVSFARTAYHALHAFRFVNEAGAAVYARYHWEPEAGVAMQTLEELHREKHTYLFEELEERLNQAPVRFNLVLELAGEGDSTDDPSAPWPEGRPRVAVGQLEITRPTTLEEIGDPVMMHDPTRVTDGIELSDDPILAARRGIYEVSVAHRTGGWKGRSAALLREGGCPFA</sequence>
<proteinExistence type="inferred from homology"/>
<gene>
    <name evidence="10" type="ORF">D4A92_23705</name>
</gene>
<feature type="domain" description="Catalase core" evidence="9">
    <location>
        <begin position="85"/>
        <end position="425"/>
    </location>
</feature>
<dbReference type="Proteomes" id="UP000596351">
    <property type="component" value="Plasmid p1"/>
</dbReference>
<reference evidence="10 11" key="1">
    <citation type="submission" date="2018-09" db="EMBL/GenBank/DDBJ databases">
        <title>Rhizobium sp. MAE2-X.</title>
        <authorList>
            <person name="Lee Y."/>
            <person name="Jeon C.O."/>
        </authorList>
    </citation>
    <scope>NUCLEOTIDE SEQUENCE [LARGE SCALE GENOMIC DNA]</scope>
    <source>
        <strain evidence="10 11">MAE2-X</strain>
        <plasmid evidence="10 11">p1</plasmid>
    </source>
</reference>